<reference evidence="11" key="1">
    <citation type="submission" date="2019-03" db="EMBL/GenBank/DDBJ databases">
        <title>Snf2 controls pulcherriminic acid biosynthesis and connects pigmentation and antifungal activity of the yeast Metschnikowia pulcherrima.</title>
        <authorList>
            <person name="Gore-Lloyd D."/>
            <person name="Sumann I."/>
            <person name="Brachmann A.O."/>
            <person name="Schneeberger K."/>
            <person name="Ortiz-Merino R.A."/>
            <person name="Moreno-Beltran M."/>
            <person name="Schlaefli M."/>
            <person name="Kirner P."/>
            <person name="Santos Kron A."/>
            <person name="Wolfe K.H."/>
            <person name="Piel J."/>
            <person name="Ahrens C.H."/>
            <person name="Henk D."/>
            <person name="Freimoser F.M."/>
        </authorList>
    </citation>
    <scope>NUCLEOTIDE SEQUENCE [LARGE SCALE GENOMIC DNA]</scope>
    <source>
        <strain evidence="11">APC 1.2</strain>
    </source>
</reference>
<dbReference type="InterPro" id="IPR036961">
    <property type="entry name" value="Kinesin_motor_dom_sf"/>
</dbReference>
<dbReference type="PANTHER" id="PTHR47969">
    <property type="entry name" value="CHROMOSOME-ASSOCIATED KINESIN KIF4A-RELATED"/>
    <property type="match status" value="1"/>
</dbReference>
<keyword evidence="2" id="KW-0963">Cytoplasm</keyword>
<protein>
    <submittedName>
        <fullName evidence="10">Kinesin family member 5</fullName>
    </submittedName>
</protein>
<dbReference type="GO" id="GO:0008017">
    <property type="term" value="F:microtubule binding"/>
    <property type="evidence" value="ECO:0007669"/>
    <property type="project" value="InterPro"/>
</dbReference>
<feature type="compositionally biased region" description="Polar residues" evidence="8">
    <location>
        <begin position="38"/>
        <end position="60"/>
    </location>
</feature>
<dbReference type="SUPFAM" id="SSF52540">
    <property type="entry name" value="P-loop containing nucleoside triphosphate hydrolases"/>
    <property type="match status" value="1"/>
</dbReference>
<proteinExistence type="inferred from homology"/>
<dbReference type="PROSITE" id="PS50067">
    <property type="entry name" value="KINESIN_MOTOR_2"/>
    <property type="match status" value="1"/>
</dbReference>
<dbReference type="GO" id="GO:0005737">
    <property type="term" value="C:cytoplasm"/>
    <property type="evidence" value="ECO:0007669"/>
    <property type="project" value="UniProtKB-SubCell"/>
</dbReference>
<name>A0A4P6XS56_9ASCO</name>
<keyword evidence="5 7" id="KW-0175">Coiled coil</keyword>
<dbReference type="GO" id="GO:0007052">
    <property type="term" value="P:mitotic spindle organization"/>
    <property type="evidence" value="ECO:0007669"/>
    <property type="project" value="TreeGrafter"/>
</dbReference>
<keyword evidence="3 6" id="KW-0547">Nucleotide-binding</keyword>
<evidence type="ECO:0000256" key="4">
    <source>
        <dbReference type="ARBA" id="ARBA00022840"/>
    </source>
</evidence>
<keyword evidence="6" id="KW-0505">Motor protein</keyword>
<evidence type="ECO:0000313" key="11">
    <source>
        <dbReference type="Proteomes" id="UP000292447"/>
    </source>
</evidence>
<evidence type="ECO:0000256" key="8">
    <source>
        <dbReference type="SAM" id="MobiDB-lite"/>
    </source>
</evidence>
<feature type="region of interest" description="Disordered" evidence="8">
    <location>
        <begin position="1"/>
        <end position="60"/>
    </location>
</feature>
<dbReference type="PANTHER" id="PTHR47969:SF15">
    <property type="entry name" value="CHROMOSOME-ASSOCIATED KINESIN KIF4A-RELATED"/>
    <property type="match status" value="1"/>
</dbReference>
<gene>
    <name evidence="10" type="primary">MPUL0C07520</name>
    <name evidence="10" type="ORF">METSCH_C07520</name>
</gene>
<dbReference type="EMBL" id="CP034458">
    <property type="protein sequence ID" value="QBM88771.1"/>
    <property type="molecule type" value="Genomic_DNA"/>
</dbReference>
<dbReference type="Proteomes" id="UP000292447">
    <property type="component" value="Chromosome III"/>
</dbReference>
<accession>A0A4P6XS56</accession>
<evidence type="ECO:0000256" key="1">
    <source>
        <dbReference type="ARBA" id="ARBA00004496"/>
    </source>
</evidence>
<dbReference type="InterPro" id="IPR027417">
    <property type="entry name" value="P-loop_NTPase"/>
</dbReference>
<evidence type="ECO:0000259" key="9">
    <source>
        <dbReference type="PROSITE" id="PS50067"/>
    </source>
</evidence>
<keyword evidence="11" id="KW-1185">Reference proteome</keyword>
<dbReference type="PRINTS" id="PR00380">
    <property type="entry name" value="KINESINHEAVY"/>
</dbReference>
<dbReference type="GO" id="GO:0003777">
    <property type="term" value="F:microtubule motor activity"/>
    <property type="evidence" value="ECO:0007669"/>
    <property type="project" value="InterPro"/>
</dbReference>
<dbReference type="GO" id="GO:0005875">
    <property type="term" value="C:microtubule associated complex"/>
    <property type="evidence" value="ECO:0007669"/>
    <property type="project" value="TreeGrafter"/>
</dbReference>
<feature type="binding site" evidence="6">
    <location>
        <begin position="141"/>
        <end position="148"/>
    </location>
    <ligand>
        <name>ATP</name>
        <dbReference type="ChEBI" id="CHEBI:30616"/>
    </ligand>
</feature>
<feature type="domain" description="Kinesin motor" evidence="9">
    <location>
        <begin position="60"/>
        <end position="385"/>
    </location>
</feature>
<dbReference type="GO" id="GO:0051231">
    <property type="term" value="P:spindle elongation"/>
    <property type="evidence" value="ECO:0007669"/>
    <property type="project" value="TreeGrafter"/>
</dbReference>
<evidence type="ECO:0000313" key="10">
    <source>
        <dbReference type="EMBL" id="QBM88771.1"/>
    </source>
</evidence>
<dbReference type="Gene3D" id="3.40.850.10">
    <property type="entry name" value="Kinesin motor domain"/>
    <property type="match status" value="1"/>
</dbReference>
<dbReference type="InterPro" id="IPR001752">
    <property type="entry name" value="Kinesin_motor_dom"/>
</dbReference>
<dbReference type="GO" id="GO:0007018">
    <property type="term" value="P:microtubule-based movement"/>
    <property type="evidence" value="ECO:0007669"/>
    <property type="project" value="InterPro"/>
</dbReference>
<evidence type="ECO:0000256" key="3">
    <source>
        <dbReference type="ARBA" id="ARBA00022741"/>
    </source>
</evidence>
<dbReference type="STRING" id="2163413.A0A4P6XS56"/>
<evidence type="ECO:0000256" key="6">
    <source>
        <dbReference type="PROSITE-ProRule" id="PRU00283"/>
    </source>
</evidence>
<dbReference type="Pfam" id="PF00225">
    <property type="entry name" value="Kinesin"/>
    <property type="match status" value="1"/>
</dbReference>
<evidence type="ECO:0000256" key="5">
    <source>
        <dbReference type="ARBA" id="ARBA00023054"/>
    </source>
</evidence>
<evidence type="ECO:0000256" key="7">
    <source>
        <dbReference type="SAM" id="Coils"/>
    </source>
</evidence>
<comment type="subcellular location">
    <subcellularLocation>
        <location evidence="1">Cytoplasm</location>
    </subcellularLocation>
</comment>
<comment type="similarity">
    <text evidence="6">Belongs to the TRAFAC class myosin-kinesin ATPase superfamily. Kinesin family.</text>
</comment>
<organism evidence="10 11">
    <name type="scientific">Metschnikowia aff. pulcherrima</name>
    <dbReference type="NCBI Taxonomy" id="2163413"/>
    <lineage>
        <taxon>Eukaryota</taxon>
        <taxon>Fungi</taxon>
        <taxon>Dikarya</taxon>
        <taxon>Ascomycota</taxon>
        <taxon>Saccharomycotina</taxon>
        <taxon>Pichiomycetes</taxon>
        <taxon>Metschnikowiaceae</taxon>
        <taxon>Metschnikowia</taxon>
    </lineage>
</organism>
<dbReference type="SMART" id="SM00129">
    <property type="entry name" value="KISc"/>
    <property type="match status" value="1"/>
</dbReference>
<dbReference type="InterPro" id="IPR027640">
    <property type="entry name" value="Kinesin-like_fam"/>
</dbReference>
<evidence type="ECO:0000256" key="2">
    <source>
        <dbReference type="ARBA" id="ARBA00022490"/>
    </source>
</evidence>
<feature type="coiled-coil region" evidence="7">
    <location>
        <begin position="459"/>
        <end position="518"/>
    </location>
</feature>
<dbReference type="GO" id="GO:0005524">
    <property type="term" value="F:ATP binding"/>
    <property type="evidence" value="ECO:0007669"/>
    <property type="project" value="UniProtKB-UniRule"/>
</dbReference>
<feature type="region of interest" description="Disordered" evidence="8">
    <location>
        <begin position="432"/>
        <end position="457"/>
    </location>
</feature>
<dbReference type="AlphaFoldDB" id="A0A4P6XS56"/>
<sequence length="663" mass="73524">MRSVSGPHSPRTPQAKKINLPGNMGPGSALKASPSMRPKTSPSAKNTQKAGPASNRDSSNIQVVCRLRPFSSAEEAALASRSVHVIDENTVTIDEKESSTTFTYDHVFGTDTLQETVYDVVGKKTLEDLFLGFNGTILAYGQTGAGKSHTMFGMVKGAKSELGLIPRMAENIFKHIAAGSPDVQYTVGVSLMEIYKEHINDLLHLHVKAREYVIHQDPINGVYVKGLSHAFVSTPEEMDAIFWQGYQLRKKGATSVNAESSRSHAIFQVTLTQNNTVDGELKKSNLFLVDLAGSEKFDRAGSLGNTLEEAKKINQSLSTLGLVINSLTDPKCSYVPYRDSKLTRILQESLGGNSRTTLIVNVSPASTSTSESMSTLRFGTRAKNIRNSVHVNSELSMEQLKIRVELLEKLNLELELELKQVRNPLPRTHVLSPVPGLSDSEHSHSPQPFAALTPSPDEISRKDAKIAQLEQELLELKMNNLKIEHTEDLKLFRLESALHQINDKLKDVELMNENLRRHLIISEKIIKHRDGKIEKLCSIVDDQQMQVNRESAHFESKLRTLKSKLDAQRFRETSRRDGHLVYDSLPTTSGSFMEDDDIVQHVLEHRSDKPITPIKDTLRDLGNTPNLSPASPKVGLNLRIVKPLMGGGRALEEITEDATSKET</sequence>
<keyword evidence="4 6" id="KW-0067">ATP-binding</keyword>